<dbReference type="GeneID" id="111349033"/>
<name>A0A9J7DTB1_SPOLT</name>
<dbReference type="AlphaFoldDB" id="A0A9J7DTB1"/>
<gene>
    <name evidence="3" type="primary">LOC111349033</name>
    <name evidence="4" type="synonym">LOC111362926</name>
</gene>
<dbReference type="Proteomes" id="UP000301870">
    <property type="component" value="Chromosome 8"/>
</dbReference>
<keyword evidence="1" id="KW-0732">Signal</keyword>
<dbReference type="OrthoDB" id="7483363at2759"/>
<feature type="signal peptide" evidence="1">
    <location>
        <begin position="1"/>
        <end position="22"/>
    </location>
</feature>
<evidence type="ECO:0000313" key="3">
    <source>
        <dbReference type="RefSeq" id="XP_022815762.1"/>
    </source>
</evidence>
<protein>
    <submittedName>
        <fullName evidence="3">Uncharacterized protein LOC111349033</fullName>
    </submittedName>
    <submittedName>
        <fullName evidence="4">Uncharacterized protein LOC111362926</fullName>
    </submittedName>
</protein>
<accession>A0A9J7DTB1</accession>
<organism evidence="2 3">
    <name type="scientific">Spodoptera litura</name>
    <name type="common">Asian cotton leafworm</name>
    <dbReference type="NCBI Taxonomy" id="69820"/>
    <lineage>
        <taxon>Eukaryota</taxon>
        <taxon>Metazoa</taxon>
        <taxon>Ecdysozoa</taxon>
        <taxon>Arthropoda</taxon>
        <taxon>Hexapoda</taxon>
        <taxon>Insecta</taxon>
        <taxon>Pterygota</taxon>
        <taxon>Neoptera</taxon>
        <taxon>Endopterygota</taxon>
        <taxon>Lepidoptera</taxon>
        <taxon>Glossata</taxon>
        <taxon>Ditrysia</taxon>
        <taxon>Noctuoidea</taxon>
        <taxon>Noctuidae</taxon>
        <taxon>Amphipyrinae</taxon>
        <taxon>Spodoptera</taxon>
    </lineage>
</organism>
<evidence type="ECO:0000313" key="2">
    <source>
        <dbReference type="Proteomes" id="UP000301870"/>
    </source>
</evidence>
<proteinExistence type="predicted"/>
<sequence length="127" mass="14885">MHFVIFSIVTIVLTISVWQSESNRNCYNAKTCMHSGIERCGVEEDGRLRKFLDLCDIHEFNCLQNTSFKVTAQKRCINLQDLNNDNNNNDDDNVNMKMNWKPLPLRFYSNQNEYKNTGNDQKIKDSK</sequence>
<dbReference type="RefSeq" id="XP_022835467.1">
    <property type="nucleotide sequence ID" value="XM_022979699.1"/>
</dbReference>
<evidence type="ECO:0000256" key="1">
    <source>
        <dbReference type="SAM" id="SignalP"/>
    </source>
</evidence>
<dbReference type="KEGG" id="sliu:111349033"/>
<dbReference type="RefSeq" id="XP_022815762.1">
    <property type="nucleotide sequence ID" value="XM_022959994.1"/>
</dbReference>
<reference evidence="3 4" key="1">
    <citation type="submission" date="2025-04" db="UniProtKB">
        <authorList>
            <consortium name="RefSeq"/>
        </authorList>
    </citation>
    <scope>IDENTIFICATION</scope>
    <source>
        <strain evidence="3 4">Ishihara</strain>
        <tissue evidence="3 4">Whole body</tissue>
    </source>
</reference>
<feature type="chain" id="PRO_5044698540" evidence="1">
    <location>
        <begin position="23"/>
        <end position="127"/>
    </location>
</feature>
<dbReference type="KEGG" id="sliu:111362926"/>
<evidence type="ECO:0000313" key="4">
    <source>
        <dbReference type="RefSeq" id="XP_022835467.1"/>
    </source>
</evidence>
<keyword evidence="2" id="KW-1185">Reference proteome</keyword>